<dbReference type="Proteomes" id="UP000008144">
    <property type="component" value="Unassembled WGS sequence"/>
</dbReference>
<evidence type="ECO:0000256" key="3">
    <source>
        <dbReference type="RuleBase" id="RU361235"/>
    </source>
</evidence>
<feature type="chain" id="PRO_5005134141" description="Carboxylic ester hydrolase" evidence="3">
    <location>
        <begin position="17"/>
        <end position="306"/>
    </location>
</feature>
<feature type="domain" description="Carboxylesterase type B" evidence="4">
    <location>
        <begin position="25"/>
        <end position="300"/>
    </location>
</feature>
<keyword evidence="3" id="KW-0732">Signal</keyword>
<dbReference type="Ensembl" id="ENSCINT00000034319.1">
    <property type="protein sequence ID" value="ENSCINP00000033381.1"/>
    <property type="gene ID" value="ENSCING00000021278.1"/>
</dbReference>
<protein>
    <recommendedName>
        <fullName evidence="3">Carboxylic ester hydrolase</fullName>
        <ecNumber evidence="3">3.1.1.-</ecNumber>
    </recommendedName>
</protein>
<dbReference type="PANTHER" id="PTHR45570:SF2">
    <property type="entry name" value="ACETYLCHOLINESTERASE 1-LIKE"/>
    <property type="match status" value="1"/>
</dbReference>
<keyword evidence="6" id="KW-1185">Reference proteome</keyword>
<evidence type="ECO:0000256" key="2">
    <source>
        <dbReference type="ARBA" id="ARBA00022801"/>
    </source>
</evidence>
<accession>H2XUP7</accession>
<reference evidence="5" key="3">
    <citation type="submission" date="2025-09" db="UniProtKB">
        <authorList>
            <consortium name="Ensembl"/>
        </authorList>
    </citation>
    <scope>IDENTIFICATION</scope>
</reference>
<evidence type="ECO:0000259" key="4">
    <source>
        <dbReference type="Pfam" id="PF00135"/>
    </source>
</evidence>
<dbReference type="InterPro" id="IPR019826">
    <property type="entry name" value="Carboxylesterase_B_AS"/>
</dbReference>
<reference evidence="6" key="1">
    <citation type="journal article" date="2002" name="Science">
        <title>The draft genome of Ciona intestinalis: insights into chordate and vertebrate origins.</title>
        <authorList>
            <person name="Dehal P."/>
            <person name="Satou Y."/>
            <person name="Campbell R.K."/>
            <person name="Chapman J."/>
            <person name="Degnan B."/>
            <person name="De Tomaso A."/>
            <person name="Davidson B."/>
            <person name="Di Gregorio A."/>
            <person name="Gelpke M."/>
            <person name="Goodstein D.M."/>
            <person name="Harafuji N."/>
            <person name="Hastings K.E."/>
            <person name="Ho I."/>
            <person name="Hotta K."/>
            <person name="Huang W."/>
            <person name="Kawashima T."/>
            <person name="Lemaire P."/>
            <person name="Martinez D."/>
            <person name="Meinertzhagen I.A."/>
            <person name="Necula S."/>
            <person name="Nonaka M."/>
            <person name="Putnam N."/>
            <person name="Rash S."/>
            <person name="Saiga H."/>
            <person name="Satake M."/>
            <person name="Terry A."/>
            <person name="Yamada L."/>
            <person name="Wang H.G."/>
            <person name="Awazu S."/>
            <person name="Azumi K."/>
            <person name="Boore J."/>
            <person name="Branno M."/>
            <person name="Chin-Bow S."/>
            <person name="DeSantis R."/>
            <person name="Doyle S."/>
            <person name="Francino P."/>
            <person name="Keys D.N."/>
            <person name="Haga S."/>
            <person name="Hayashi H."/>
            <person name="Hino K."/>
            <person name="Imai K.S."/>
            <person name="Inaba K."/>
            <person name="Kano S."/>
            <person name="Kobayashi K."/>
            <person name="Kobayashi M."/>
            <person name="Lee B.I."/>
            <person name="Makabe K.W."/>
            <person name="Manohar C."/>
            <person name="Matassi G."/>
            <person name="Medina M."/>
            <person name="Mochizuki Y."/>
            <person name="Mount S."/>
            <person name="Morishita T."/>
            <person name="Miura S."/>
            <person name="Nakayama A."/>
            <person name="Nishizaka S."/>
            <person name="Nomoto H."/>
            <person name="Ohta F."/>
            <person name="Oishi K."/>
            <person name="Rigoutsos I."/>
            <person name="Sano M."/>
            <person name="Sasaki A."/>
            <person name="Sasakura Y."/>
            <person name="Shoguchi E."/>
            <person name="Shin-i T."/>
            <person name="Spagnuolo A."/>
            <person name="Stainier D."/>
            <person name="Suzuki M.M."/>
            <person name="Tassy O."/>
            <person name="Takatori N."/>
            <person name="Tokuoka M."/>
            <person name="Yagi K."/>
            <person name="Yoshizaki F."/>
            <person name="Wada S."/>
            <person name="Zhang C."/>
            <person name="Hyatt P.D."/>
            <person name="Larimer F."/>
            <person name="Detter C."/>
            <person name="Doggett N."/>
            <person name="Glavina T."/>
            <person name="Hawkins T."/>
            <person name="Richardson P."/>
            <person name="Lucas S."/>
            <person name="Kohara Y."/>
            <person name="Levine M."/>
            <person name="Satoh N."/>
            <person name="Rokhsar D.S."/>
        </authorList>
    </citation>
    <scope>NUCLEOTIDE SEQUENCE [LARGE SCALE GENOMIC DNA]</scope>
</reference>
<name>H2XUP7_CIOIN</name>
<dbReference type="SUPFAM" id="SSF53474">
    <property type="entry name" value="alpha/beta-Hydrolases"/>
    <property type="match status" value="1"/>
</dbReference>
<dbReference type="GeneTree" id="ENSGT00940000159300"/>
<dbReference type="InParanoid" id="H2XUP7"/>
<dbReference type="EC" id="3.1.1.-" evidence="3"/>
<organism evidence="5 6">
    <name type="scientific">Ciona intestinalis</name>
    <name type="common">Transparent sea squirt</name>
    <name type="synonym">Ascidia intestinalis</name>
    <dbReference type="NCBI Taxonomy" id="7719"/>
    <lineage>
        <taxon>Eukaryota</taxon>
        <taxon>Metazoa</taxon>
        <taxon>Chordata</taxon>
        <taxon>Tunicata</taxon>
        <taxon>Ascidiacea</taxon>
        <taxon>Phlebobranchia</taxon>
        <taxon>Cionidae</taxon>
        <taxon>Ciona</taxon>
    </lineage>
</organism>
<evidence type="ECO:0000313" key="6">
    <source>
        <dbReference type="Proteomes" id="UP000008144"/>
    </source>
</evidence>
<reference evidence="5" key="2">
    <citation type="submission" date="2025-08" db="UniProtKB">
        <authorList>
            <consortium name="Ensembl"/>
        </authorList>
    </citation>
    <scope>IDENTIFICATION</scope>
</reference>
<dbReference type="AlphaFoldDB" id="H2XUP7"/>
<dbReference type="ESTHER" id="cioin-H2XUP7">
    <property type="family name" value="Cholinesterase-like"/>
</dbReference>
<dbReference type="PROSITE" id="PS00122">
    <property type="entry name" value="CARBOXYLESTERASE_B_1"/>
    <property type="match status" value="1"/>
</dbReference>
<evidence type="ECO:0000256" key="1">
    <source>
        <dbReference type="ARBA" id="ARBA00005964"/>
    </source>
</evidence>
<feature type="signal peptide" evidence="3">
    <location>
        <begin position="1"/>
        <end position="16"/>
    </location>
</feature>
<evidence type="ECO:0000313" key="5">
    <source>
        <dbReference type="Ensembl" id="ENSCINP00000033381.1"/>
    </source>
</evidence>
<proteinExistence type="inferred from homology"/>
<comment type="similarity">
    <text evidence="1 3">Belongs to the type-B carboxylesterase/lipase family.</text>
</comment>
<dbReference type="PANTHER" id="PTHR45570">
    <property type="entry name" value="CARBOXYLIC ESTER HYDROLASE"/>
    <property type="match status" value="1"/>
</dbReference>
<keyword evidence="2 3" id="KW-0378">Hydrolase</keyword>
<dbReference type="Pfam" id="PF00135">
    <property type="entry name" value="COesterase"/>
    <property type="match status" value="1"/>
</dbReference>
<dbReference type="OMA" id="MEAINCT"/>
<dbReference type="Gene3D" id="3.40.50.1820">
    <property type="entry name" value="alpha/beta hydrolase"/>
    <property type="match status" value="1"/>
</dbReference>
<dbReference type="InterPro" id="IPR002018">
    <property type="entry name" value="CarbesteraseB"/>
</dbReference>
<sequence>FILFLLGFSFVLPCYSLNKSPVVHTITLANGTIIGKDHEESHSFYNIPYAAAPTGPLRFMPPESAEAYPSGTLNASVSNQLACQQIYYECDHGECATNLNEDCLVLDIDVPSAFNLADTKPSNLLPVLFYIHGGFFFADSGTSYLEDGRWLCNATNTVVVTINYRLGALGFLAYKQGGVELGGNQGLKDQQFAMRWVQENIHKFGGDKDKITLFGNSAGAQAIMFHLVSSTSEPLFHQAIMQSNPSVFKYSTTVDSYRVTEYLMEAINCTKNLTCLITRETDPTTLVNALGQVRKSALVNAEIFNA</sequence>
<dbReference type="GO" id="GO:0016787">
    <property type="term" value="F:hydrolase activity"/>
    <property type="evidence" value="ECO:0007669"/>
    <property type="project" value="UniProtKB-KW"/>
</dbReference>
<dbReference type="InterPro" id="IPR029058">
    <property type="entry name" value="AB_hydrolase_fold"/>
</dbReference>
<dbReference type="HOGENOM" id="CLU_006586_4_0_1"/>